<comment type="similarity">
    <text evidence="1 5">Belongs to the universal ribosomal protein uL4 family.</text>
</comment>
<dbReference type="NCBIfam" id="TIGR03953">
    <property type="entry name" value="rplD_bact"/>
    <property type="match status" value="1"/>
</dbReference>
<dbReference type="HAMAP" id="MF_01328_B">
    <property type="entry name" value="Ribosomal_uL4_B"/>
    <property type="match status" value="1"/>
</dbReference>
<dbReference type="Gene3D" id="3.40.1370.10">
    <property type="match status" value="1"/>
</dbReference>
<dbReference type="Proteomes" id="UP000177235">
    <property type="component" value="Unassembled WGS sequence"/>
</dbReference>
<dbReference type="GO" id="GO:0005840">
    <property type="term" value="C:ribosome"/>
    <property type="evidence" value="ECO:0007669"/>
    <property type="project" value="UniProtKB-KW"/>
</dbReference>
<comment type="caution">
    <text evidence="7">The sequence shown here is derived from an EMBL/GenBank/DDBJ whole genome shotgun (WGS) entry which is preliminary data.</text>
</comment>
<keyword evidence="5" id="KW-0699">rRNA-binding</keyword>
<dbReference type="PANTHER" id="PTHR10746:SF6">
    <property type="entry name" value="LARGE RIBOSOMAL SUBUNIT PROTEIN UL4M"/>
    <property type="match status" value="1"/>
</dbReference>
<evidence type="ECO:0000256" key="3">
    <source>
        <dbReference type="ARBA" id="ARBA00023274"/>
    </source>
</evidence>
<dbReference type="Pfam" id="PF00573">
    <property type="entry name" value="Ribosomal_L4"/>
    <property type="match status" value="1"/>
</dbReference>
<dbReference type="GO" id="GO:0003735">
    <property type="term" value="F:structural constituent of ribosome"/>
    <property type="evidence" value="ECO:0007669"/>
    <property type="project" value="InterPro"/>
</dbReference>
<dbReference type="InterPro" id="IPR002136">
    <property type="entry name" value="Ribosomal_uL4"/>
</dbReference>
<dbReference type="GO" id="GO:1990904">
    <property type="term" value="C:ribonucleoprotein complex"/>
    <property type="evidence" value="ECO:0007669"/>
    <property type="project" value="UniProtKB-KW"/>
</dbReference>
<evidence type="ECO:0000256" key="6">
    <source>
        <dbReference type="SAM" id="MobiDB-lite"/>
    </source>
</evidence>
<protein>
    <recommendedName>
        <fullName evidence="4 5">Large ribosomal subunit protein uL4</fullName>
    </recommendedName>
</protein>
<dbReference type="PANTHER" id="PTHR10746">
    <property type="entry name" value="50S RIBOSOMAL PROTEIN L4"/>
    <property type="match status" value="1"/>
</dbReference>
<organism evidence="7 8">
    <name type="scientific">Candidatus Doudnabacteria bacterium RIFCSPLOWO2_02_FULL_48_13</name>
    <dbReference type="NCBI Taxonomy" id="1817845"/>
    <lineage>
        <taxon>Bacteria</taxon>
        <taxon>Candidatus Doudnaibacteriota</taxon>
    </lineage>
</organism>
<comment type="subunit">
    <text evidence="5">Part of the 50S ribosomal subunit.</text>
</comment>
<dbReference type="EMBL" id="MFFF01000016">
    <property type="protein sequence ID" value="OGE99747.1"/>
    <property type="molecule type" value="Genomic_DNA"/>
</dbReference>
<evidence type="ECO:0000256" key="2">
    <source>
        <dbReference type="ARBA" id="ARBA00022980"/>
    </source>
</evidence>
<keyword evidence="3 5" id="KW-0687">Ribonucleoprotein</keyword>
<evidence type="ECO:0000256" key="1">
    <source>
        <dbReference type="ARBA" id="ARBA00010528"/>
    </source>
</evidence>
<evidence type="ECO:0000256" key="5">
    <source>
        <dbReference type="HAMAP-Rule" id="MF_01328"/>
    </source>
</evidence>
<evidence type="ECO:0000313" key="7">
    <source>
        <dbReference type="EMBL" id="OGE99747.1"/>
    </source>
</evidence>
<accession>A0A1F5QC96</accession>
<evidence type="ECO:0000256" key="4">
    <source>
        <dbReference type="ARBA" id="ARBA00035244"/>
    </source>
</evidence>
<feature type="region of interest" description="Disordered" evidence="6">
    <location>
        <begin position="51"/>
        <end position="90"/>
    </location>
</feature>
<proteinExistence type="inferred from homology"/>
<dbReference type="SUPFAM" id="SSF52166">
    <property type="entry name" value="Ribosomal protein L4"/>
    <property type="match status" value="1"/>
</dbReference>
<dbReference type="GO" id="GO:0019843">
    <property type="term" value="F:rRNA binding"/>
    <property type="evidence" value="ECO:0007669"/>
    <property type="project" value="UniProtKB-UniRule"/>
</dbReference>
<sequence>MKTSVYNQSGQAVGEIELNQKVFGMKNIKPEVVHQVVTSMLSSARNVVASTKTKGEVRGGGKKPWQQKGTGRARAGSSRSPLWRGGGITFGPRSNRNFERKINKKEKTIGLFSVLSDKIKDGKLVVVDNLELSAPKTKELAAKLKDLQGKISGLGRKLTIVISDKQKALVRAGKNLPNVTILSASSLNILQLISSHGIIVMQDALPIIEKIYLRKK</sequence>
<gene>
    <name evidence="5" type="primary">rplD</name>
    <name evidence="7" type="ORF">A3J05_02695</name>
</gene>
<comment type="function">
    <text evidence="5">One of the primary rRNA binding proteins, this protein initially binds near the 5'-end of the 23S rRNA. It is important during the early stages of 50S assembly. It makes multiple contacts with different domains of the 23S rRNA in the assembled 50S subunit and ribosome.</text>
</comment>
<dbReference type="GO" id="GO:0006412">
    <property type="term" value="P:translation"/>
    <property type="evidence" value="ECO:0007669"/>
    <property type="project" value="UniProtKB-UniRule"/>
</dbReference>
<dbReference type="AlphaFoldDB" id="A0A1F5QC96"/>
<keyword evidence="5" id="KW-0694">RNA-binding</keyword>
<keyword evidence="2 5" id="KW-0689">Ribosomal protein</keyword>
<reference evidence="7 8" key="1">
    <citation type="journal article" date="2016" name="Nat. Commun.">
        <title>Thousands of microbial genomes shed light on interconnected biogeochemical processes in an aquifer system.</title>
        <authorList>
            <person name="Anantharaman K."/>
            <person name="Brown C.T."/>
            <person name="Hug L.A."/>
            <person name="Sharon I."/>
            <person name="Castelle C.J."/>
            <person name="Probst A.J."/>
            <person name="Thomas B.C."/>
            <person name="Singh A."/>
            <person name="Wilkins M.J."/>
            <person name="Karaoz U."/>
            <person name="Brodie E.L."/>
            <person name="Williams K.H."/>
            <person name="Hubbard S.S."/>
            <person name="Banfield J.F."/>
        </authorList>
    </citation>
    <scope>NUCLEOTIDE SEQUENCE [LARGE SCALE GENOMIC DNA]</scope>
</reference>
<name>A0A1F5QC96_9BACT</name>
<evidence type="ECO:0000313" key="8">
    <source>
        <dbReference type="Proteomes" id="UP000177235"/>
    </source>
</evidence>
<dbReference type="InterPro" id="IPR023574">
    <property type="entry name" value="Ribosomal_uL4_dom_sf"/>
</dbReference>
<comment type="function">
    <text evidence="5">Forms part of the polypeptide exit tunnel.</text>
</comment>
<dbReference type="InterPro" id="IPR013005">
    <property type="entry name" value="Ribosomal_uL4-like"/>
</dbReference>